<name>A0A8T2P0Z0_9TELE</name>
<dbReference type="Proteomes" id="UP000824540">
    <property type="component" value="Unassembled WGS sequence"/>
</dbReference>
<evidence type="ECO:0000256" key="1">
    <source>
        <dbReference type="SAM" id="MobiDB-lite"/>
    </source>
</evidence>
<feature type="region of interest" description="Disordered" evidence="1">
    <location>
        <begin position="101"/>
        <end position="125"/>
    </location>
</feature>
<reference evidence="2" key="1">
    <citation type="thesis" date="2021" institute="BYU ScholarsArchive" country="Provo, UT, USA">
        <title>Applications of and Algorithms for Genome Assembly and Genomic Analyses with an Emphasis on Marine Teleosts.</title>
        <authorList>
            <person name="Pickett B.D."/>
        </authorList>
    </citation>
    <scope>NUCLEOTIDE SEQUENCE</scope>
    <source>
        <strain evidence="2">HI-2016</strain>
    </source>
</reference>
<evidence type="ECO:0000313" key="2">
    <source>
        <dbReference type="EMBL" id="KAG9342317.1"/>
    </source>
</evidence>
<comment type="caution">
    <text evidence="2">The sequence shown here is derived from an EMBL/GenBank/DDBJ whole genome shotgun (WGS) entry which is preliminary data.</text>
</comment>
<keyword evidence="3" id="KW-1185">Reference proteome</keyword>
<proteinExistence type="predicted"/>
<accession>A0A8T2P0Z0</accession>
<evidence type="ECO:0000313" key="3">
    <source>
        <dbReference type="Proteomes" id="UP000824540"/>
    </source>
</evidence>
<dbReference type="EMBL" id="JAFBMS010000029">
    <property type="protein sequence ID" value="KAG9342317.1"/>
    <property type="molecule type" value="Genomic_DNA"/>
</dbReference>
<protein>
    <submittedName>
        <fullName evidence="2">Uncharacterized protein</fullName>
    </submittedName>
</protein>
<dbReference type="AlphaFoldDB" id="A0A8T2P0Z0"/>
<sequence length="216" mass="22913">MEGDNMNFVTHRKTTKTWIENKGGTAGKMPHLFDTERHPPSVAVFSVEGEHLYTPFPYFANKNINVHTWLCLCFLVLRVEFSVGVEVCALMCTDQQMSPPAVQDGLSSGSGAEPPTPAGGGPSSRVGGVRLQVTAVECTVLLARLSSTAAGAECWFCLIQSAGYNRTIPTPALIQSPEPPSSSCYPPYDVISAGLHGNRAIFLQTGSACSHGGGAL</sequence>
<organism evidence="2 3">
    <name type="scientific">Albula glossodonta</name>
    <name type="common">roundjaw bonefish</name>
    <dbReference type="NCBI Taxonomy" id="121402"/>
    <lineage>
        <taxon>Eukaryota</taxon>
        <taxon>Metazoa</taxon>
        <taxon>Chordata</taxon>
        <taxon>Craniata</taxon>
        <taxon>Vertebrata</taxon>
        <taxon>Euteleostomi</taxon>
        <taxon>Actinopterygii</taxon>
        <taxon>Neopterygii</taxon>
        <taxon>Teleostei</taxon>
        <taxon>Albuliformes</taxon>
        <taxon>Albulidae</taxon>
        <taxon>Albula</taxon>
    </lineage>
</organism>
<gene>
    <name evidence="2" type="ORF">JZ751_016819</name>
</gene>